<comment type="caution">
    <text evidence="3">The sequence shown here is derived from an EMBL/GenBank/DDBJ whole genome shotgun (WGS) entry which is preliminary data.</text>
</comment>
<feature type="domain" description="Novel STAND NTPase 1" evidence="2">
    <location>
        <begin position="22"/>
        <end position="435"/>
    </location>
</feature>
<feature type="coiled-coil region" evidence="1">
    <location>
        <begin position="852"/>
        <end position="879"/>
    </location>
</feature>
<dbReference type="InterPro" id="IPR027417">
    <property type="entry name" value="P-loop_NTPase"/>
</dbReference>
<dbReference type="SUPFAM" id="SSF52540">
    <property type="entry name" value="P-loop containing nucleoside triphosphate hydrolases"/>
    <property type="match status" value="1"/>
</dbReference>
<dbReference type="OrthoDB" id="135039at2"/>
<dbReference type="AlphaFoldDB" id="A0A4R6NER9"/>
<feature type="coiled-coil region" evidence="1">
    <location>
        <begin position="415"/>
        <end position="449"/>
    </location>
</feature>
<dbReference type="RefSeq" id="WP_133601668.1">
    <property type="nucleotide sequence ID" value="NZ_JAUFPJ010000005.1"/>
</dbReference>
<dbReference type="Gene3D" id="1.25.40.10">
    <property type="entry name" value="Tetratricopeptide repeat domain"/>
    <property type="match status" value="1"/>
</dbReference>
<dbReference type="InterPro" id="IPR049052">
    <property type="entry name" value="nSTAND1"/>
</dbReference>
<accession>A0A4R6NER9</accession>
<keyword evidence="4" id="KW-1185">Reference proteome</keyword>
<protein>
    <recommendedName>
        <fullName evidence="2">Novel STAND NTPase 1 domain-containing protein</fullName>
    </recommendedName>
</protein>
<proteinExistence type="predicted"/>
<sequence>MSEHITGAAEMGEEPAVTREQPWLGLASFSEASRQFFYGREEEVGELVRRVQRKLLTVLFGQSGLGKTSILKAGVVPRLREQGYCPVYVRIDYATDAPPAAEQIKQAIRRETQSRGQWTQVGVALEGESLWEFLHHRDDQLVDAEGRPVLPLLIFDQFEELFTLAQGDEAGRAKAAQFITELAELVENRVPAALEARLEEDDSAYERFDFARCDYRVLLALREDYLAHLESLKAQMPSITQNRMRLAPMTGPQALAAVRGPGAQLISQEVAEAVVRFVAGGAELEHAVVEPSLLSLILRELNDKRIAQGRREISQDLLAGSHAAILSDFYERSLSDQPAALRRFIEDVLLTDSGYRENVAEERVRSEFAAAGAAPDALSQLVNRRLLRIEERLDLRRVELTHDVLCSVVKASRDARRERESREATEALLAEQKQRAREARRALLRARQIAAVCAVLALGALGASGYAYWSSQRALDAERQAEAARLLTDQARDKAEGLLAFLLDDFFDELEPLGRLDLVVKLGERAVAYYEQLPPSLRGQDTERKHAQALMRLGAALSNQNRQAEAGPRLEDSVKRLQALRQQGDATEATLLGLGLASRHLARQQMQLGQREQALQTIAPAVQLLEPVLAQPQPSAEALLVGAVVHSYEGYLLQQTAAGGPTLERAAQALRRSQALSERVIAGRELRDAQDAQLLRAYALNAGQANWLMVALSRMEDKDGEHDQVAKLGLARLDTLLAVRPDHGGAAASRALLHAGLAQRAIRHLQMGQARSHALEAEQGWQRLLQRDPSNGASWNNLAVAQSVSAFVDWLAWRPAEAERRLQQALQSLDRGPTSSFGRRNGEAWLVRLVEIQTLSGRREAAQQSLKELERKVAERQRLDAAKGGWKRAEDEALLHGLRLMQYRAGWGTQALVEEAGRYLDSVAAKAPTAERERGDWALVLAYLGGELAEAELRAGRAEAASRRAAQTLQFMALLGEVTVFRQRDLARVRMTLAEALVMQGQPAKAAEVLEPSLAYFRPLMSRSQEAPEQAALHVDLLLTSALTQTVPGQRQALLAQTQATFTALPQNWRQTWMGQDQAKRLAAAQRGSPALP</sequence>
<dbReference type="Pfam" id="PF20703">
    <property type="entry name" value="nSTAND1"/>
    <property type="match status" value="1"/>
</dbReference>
<evidence type="ECO:0000313" key="3">
    <source>
        <dbReference type="EMBL" id="TDP12724.1"/>
    </source>
</evidence>
<dbReference type="InterPro" id="IPR011990">
    <property type="entry name" value="TPR-like_helical_dom_sf"/>
</dbReference>
<gene>
    <name evidence="3" type="ORF">DFR39_101197</name>
</gene>
<organism evidence="3 4">
    <name type="scientific">Roseateles asaccharophilus</name>
    <dbReference type="NCBI Taxonomy" id="582607"/>
    <lineage>
        <taxon>Bacteria</taxon>
        <taxon>Pseudomonadati</taxon>
        <taxon>Pseudomonadota</taxon>
        <taxon>Betaproteobacteria</taxon>
        <taxon>Burkholderiales</taxon>
        <taxon>Sphaerotilaceae</taxon>
        <taxon>Roseateles</taxon>
    </lineage>
</organism>
<evidence type="ECO:0000259" key="2">
    <source>
        <dbReference type="Pfam" id="PF20703"/>
    </source>
</evidence>
<dbReference type="EMBL" id="SNXE01000001">
    <property type="protein sequence ID" value="TDP12724.1"/>
    <property type="molecule type" value="Genomic_DNA"/>
</dbReference>
<evidence type="ECO:0000256" key="1">
    <source>
        <dbReference type="SAM" id="Coils"/>
    </source>
</evidence>
<evidence type="ECO:0000313" key="4">
    <source>
        <dbReference type="Proteomes" id="UP000295357"/>
    </source>
</evidence>
<reference evidence="3 4" key="1">
    <citation type="submission" date="2019-03" db="EMBL/GenBank/DDBJ databases">
        <title>Genomic Encyclopedia of Type Strains, Phase IV (KMG-IV): sequencing the most valuable type-strain genomes for metagenomic binning, comparative biology and taxonomic classification.</title>
        <authorList>
            <person name="Goeker M."/>
        </authorList>
    </citation>
    <scope>NUCLEOTIDE SEQUENCE [LARGE SCALE GENOMIC DNA]</scope>
    <source>
        <strain evidence="3 4">DSM 25082</strain>
    </source>
</reference>
<dbReference type="Gene3D" id="3.40.50.300">
    <property type="entry name" value="P-loop containing nucleotide triphosphate hydrolases"/>
    <property type="match status" value="1"/>
</dbReference>
<name>A0A4R6NER9_9BURK</name>
<keyword evidence="1" id="KW-0175">Coiled coil</keyword>
<dbReference type="Proteomes" id="UP000295357">
    <property type="component" value="Unassembled WGS sequence"/>
</dbReference>